<sequence>MGRPLSKLLALESGRIEFNLIWVFATVIDTFKHNLSHYQGVLDVLCSKNQSRFVWACDKKTRKSTSWGGNTHIPHLKPSASDIIELVSIQVAVDIAGSFEIIFDGNFYK</sequence>
<name>A0A2N9AIH4_METEX</name>
<proteinExistence type="predicted"/>
<protein>
    <submittedName>
        <fullName evidence="1">Uncharacterized protein</fullName>
    </submittedName>
</protein>
<dbReference type="AlphaFoldDB" id="A0A2N9AIH4"/>
<organism evidence="1 2">
    <name type="scientific">Methylorubrum extorquens</name>
    <name type="common">Methylobacterium dichloromethanicum</name>
    <name type="synonym">Methylobacterium extorquens</name>
    <dbReference type="NCBI Taxonomy" id="408"/>
    <lineage>
        <taxon>Bacteria</taxon>
        <taxon>Pseudomonadati</taxon>
        <taxon>Pseudomonadota</taxon>
        <taxon>Alphaproteobacteria</taxon>
        <taxon>Hyphomicrobiales</taxon>
        <taxon>Methylobacteriaceae</taxon>
        <taxon>Methylorubrum</taxon>
    </lineage>
</organism>
<reference evidence="2" key="1">
    <citation type="submission" date="2017-10" db="EMBL/GenBank/DDBJ databases">
        <authorList>
            <person name="Regsiter A."/>
            <person name="William W."/>
        </authorList>
    </citation>
    <scope>NUCLEOTIDE SEQUENCE [LARGE SCALE GENOMIC DNA]</scope>
</reference>
<accession>A0A2N9AIH4</accession>
<evidence type="ECO:0000313" key="2">
    <source>
        <dbReference type="Proteomes" id="UP000233769"/>
    </source>
</evidence>
<dbReference type="Proteomes" id="UP000233769">
    <property type="component" value="Chromosome tk0001"/>
</dbReference>
<evidence type="ECO:0000313" key="1">
    <source>
        <dbReference type="EMBL" id="SOR27156.1"/>
    </source>
</evidence>
<gene>
    <name evidence="1" type="ORF">TK0001_0554</name>
</gene>
<dbReference type="EMBL" id="LT962688">
    <property type="protein sequence ID" value="SOR27156.1"/>
    <property type="molecule type" value="Genomic_DNA"/>
</dbReference>